<organism evidence="1 2">
    <name type="scientific">Tribonema minus</name>
    <dbReference type="NCBI Taxonomy" id="303371"/>
    <lineage>
        <taxon>Eukaryota</taxon>
        <taxon>Sar</taxon>
        <taxon>Stramenopiles</taxon>
        <taxon>Ochrophyta</taxon>
        <taxon>PX clade</taxon>
        <taxon>Xanthophyceae</taxon>
        <taxon>Tribonematales</taxon>
        <taxon>Tribonemataceae</taxon>
        <taxon>Tribonema</taxon>
    </lineage>
</organism>
<comment type="caution">
    <text evidence="1">The sequence shown here is derived from an EMBL/GenBank/DDBJ whole genome shotgun (WGS) entry which is preliminary data.</text>
</comment>
<gene>
    <name evidence="1" type="ORF">JKP88DRAFT_252093</name>
</gene>
<dbReference type="AlphaFoldDB" id="A0A835ZE94"/>
<name>A0A835ZE94_9STRA</name>
<protein>
    <submittedName>
        <fullName evidence="1">Uncharacterized protein</fullName>
    </submittedName>
</protein>
<proteinExistence type="predicted"/>
<accession>A0A835ZE94</accession>
<reference evidence="1" key="1">
    <citation type="submission" date="2021-02" db="EMBL/GenBank/DDBJ databases">
        <title>First Annotated Genome of the Yellow-green Alga Tribonema minus.</title>
        <authorList>
            <person name="Mahan K.M."/>
        </authorList>
    </citation>
    <scope>NUCLEOTIDE SEQUENCE</scope>
    <source>
        <strain evidence="1">UTEX B ZZ1240</strain>
    </source>
</reference>
<evidence type="ECO:0000313" key="1">
    <source>
        <dbReference type="EMBL" id="KAG5190709.1"/>
    </source>
</evidence>
<keyword evidence="2" id="KW-1185">Reference proteome</keyword>
<sequence length="171" mass="19127">MGRCFLMGRCFGVRRSTTYLSSSLPHLVTVPQVLAELDQALATPDAVGNVLNMMYGSFSTFHQCYARAYEHNQKLKRVIHALLRERQELLNARHEADTSFSTVASQYIENSPPCSPYEMNAIPTIAALGKRNGEEDIETHEGFSASENNSPPLTAMHMLKLGQPLKKRRVC</sequence>
<dbReference type="EMBL" id="JAFCMP010000030">
    <property type="protein sequence ID" value="KAG5190709.1"/>
    <property type="molecule type" value="Genomic_DNA"/>
</dbReference>
<evidence type="ECO:0000313" key="2">
    <source>
        <dbReference type="Proteomes" id="UP000664859"/>
    </source>
</evidence>
<dbReference type="Proteomes" id="UP000664859">
    <property type="component" value="Unassembled WGS sequence"/>
</dbReference>